<evidence type="ECO:0000256" key="4">
    <source>
        <dbReference type="RuleBase" id="RU003682"/>
    </source>
</evidence>
<organism evidence="6 7">
    <name type="scientific">Escallonia herrerae</name>
    <dbReference type="NCBI Taxonomy" id="1293975"/>
    <lineage>
        <taxon>Eukaryota</taxon>
        <taxon>Viridiplantae</taxon>
        <taxon>Streptophyta</taxon>
        <taxon>Embryophyta</taxon>
        <taxon>Tracheophyta</taxon>
        <taxon>Spermatophyta</taxon>
        <taxon>Magnoliopsida</taxon>
        <taxon>eudicotyledons</taxon>
        <taxon>Gunneridae</taxon>
        <taxon>Pentapetalae</taxon>
        <taxon>asterids</taxon>
        <taxon>campanulids</taxon>
        <taxon>Escalloniales</taxon>
        <taxon>Escalloniaceae</taxon>
        <taxon>Escallonia</taxon>
    </lineage>
</organism>
<dbReference type="EMBL" id="JAVXUP010000421">
    <property type="protein sequence ID" value="KAK3028355.1"/>
    <property type="molecule type" value="Genomic_DNA"/>
</dbReference>
<reference evidence="6" key="1">
    <citation type="submission" date="2022-12" db="EMBL/GenBank/DDBJ databases">
        <title>Draft genome assemblies for two species of Escallonia (Escalloniales).</title>
        <authorList>
            <person name="Chanderbali A."/>
            <person name="Dervinis C."/>
            <person name="Anghel I."/>
            <person name="Soltis D."/>
            <person name="Soltis P."/>
            <person name="Zapata F."/>
        </authorList>
    </citation>
    <scope>NUCLEOTIDE SEQUENCE</scope>
    <source>
        <strain evidence="6">UCBG64.0493</strain>
        <tissue evidence="6">Leaf</tissue>
    </source>
</reference>
<protein>
    <recommendedName>
        <fullName evidence="5">Fe2OG dioxygenase domain-containing protein</fullName>
    </recommendedName>
</protein>
<dbReference type="InterPro" id="IPR027443">
    <property type="entry name" value="IPNS-like_sf"/>
</dbReference>
<dbReference type="GO" id="GO:0046872">
    <property type="term" value="F:metal ion binding"/>
    <property type="evidence" value="ECO:0007669"/>
    <property type="project" value="UniProtKB-KW"/>
</dbReference>
<dbReference type="InterPro" id="IPR026992">
    <property type="entry name" value="DIOX_N"/>
</dbReference>
<accession>A0AA88WWF7</accession>
<evidence type="ECO:0000259" key="5">
    <source>
        <dbReference type="PROSITE" id="PS51471"/>
    </source>
</evidence>
<keyword evidence="4" id="KW-0560">Oxidoreductase</keyword>
<dbReference type="PANTHER" id="PTHR47991">
    <property type="entry name" value="OXOGLUTARATE/IRON-DEPENDENT DIOXYGENASE"/>
    <property type="match status" value="1"/>
</dbReference>
<keyword evidence="7" id="KW-1185">Reference proteome</keyword>
<dbReference type="Gene3D" id="2.60.120.330">
    <property type="entry name" value="B-lactam Antibiotic, Isopenicillin N Synthase, Chain"/>
    <property type="match status" value="1"/>
</dbReference>
<dbReference type="SUPFAM" id="SSF51197">
    <property type="entry name" value="Clavaminate synthase-like"/>
    <property type="match status" value="1"/>
</dbReference>
<sequence length="359" mass="39985">PLYIAAPTVIPSKMASIKVLAESPNLLGSIPSDYAYSMNHYTPLASDQEDSIPIIDYSLLTSGSPDQRSKVIDKLGKACEEWGFFLLVNHGVPKTLIDEVFDASNEFFNLSEEEKQNFDGKNALDPIRCGTSFHNARMGKILLWRDYLKVIAHPDFHFPDKPAGFSKLSLEYCERTRTVARELLKGITKSLGLEESDMDNALNLDSGLQLFAVNLYPPCPQPELAIGIPPHTDHGLVTLLIQNEVQGLEVQHNGKWVNVEAPPNSFMVNTSDHLEIFSNGKYKSVKHRALVNSKTTRISLVTPYGPSLDTIVRPASKLVDSETHPAAYIPMEYKAYVEQQQNTRLGAKSCLECVRVQEQ</sequence>
<dbReference type="GO" id="GO:0016705">
    <property type="term" value="F:oxidoreductase activity, acting on paired donors, with incorporation or reduction of molecular oxygen"/>
    <property type="evidence" value="ECO:0007669"/>
    <property type="project" value="UniProtKB-ARBA"/>
</dbReference>
<keyword evidence="3 4" id="KW-0408">Iron</keyword>
<evidence type="ECO:0000256" key="3">
    <source>
        <dbReference type="ARBA" id="ARBA00023004"/>
    </source>
</evidence>
<dbReference type="InterPro" id="IPR005123">
    <property type="entry name" value="Oxoglu/Fe-dep_dioxygenase_dom"/>
</dbReference>
<feature type="non-terminal residue" evidence="6">
    <location>
        <position position="1"/>
    </location>
</feature>
<evidence type="ECO:0000313" key="7">
    <source>
        <dbReference type="Proteomes" id="UP001188597"/>
    </source>
</evidence>
<dbReference type="Pfam" id="PF14226">
    <property type="entry name" value="DIOX_N"/>
    <property type="match status" value="1"/>
</dbReference>
<feature type="domain" description="Fe2OG dioxygenase" evidence="5">
    <location>
        <begin position="206"/>
        <end position="306"/>
    </location>
</feature>
<proteinExistence type="inferred from homology"/>
<comment type="caution">
    <text evidence="6">The sequence shown here is derived from an EMBL/GenBank/DDBJ whole genome shotgun (WGS) entry which is preliminary data.</text>
</comment>
<evidence type="ECO:0000256" key="1">
    <source>
        <dbReference type="ARBA" id="ARBA00008056"/>
    </source>
</evidence>
<dbReference type="PROSITE" id="PS51471">
    <property type="entry name" value="FE2OG_OXY"/>
    <property type="match status" value="1"/>
</dbReference>
<comment type="similarity">
    <text evidence="1 4">Belongs to the iron/ascorbate-dependent oxidoreductase family.</text>
</comment>
<dbReference type="Pfam" id="PF03171">
    <property type="entry name" value="2OG-FeII_Oxy"/>
    <property type="match status" value="1"/>
</dbReference>
<dbReference type="InterPro" id="IPR050295">
    <property type="entry name" value="Plant_2OG-oxidoreductases"/>
</dbReference>
<dbReference type="AlphaFoldDB" id="A0AA88WWF7"/>
<dbReference type="FunFam" id="2.60.120.330:FF:000134">
    <property type="entry name" value="Uncharacterized protein"/>
    <property type="match status" value="1"/>
</dbReference>
<evidence type="ECO:0000256" key="2">
    <source>
        <dbReference type="ARBA" id="ARBA00022723"/>
    </source>
</evidence>
<name>A0AA88WWF7_9ASTE</name>
<dbReference type="Proteomes" id="UP001188597">
    <property type="component" value="Unassembled WGS sequence"/>
</dbReference>
<evidence type="ECO:0000313" key="6">
    <source>
        <dbReference type="EMBL" id="KAK3028355.1"/>
    </source>
</evidence>
<gene>
    <name evidence="6" type="ORF">RJ639_039813</name>
</gene>
<keyword evidence="2 4" id="KW-0479">Metal-binding</keyword>
<dbReference type="InterPro" id="IPR044861">
    <property type="entry name" value="IPNS-like_FE2OG_OXY"/>
</dbReference>